<gene>
    <name evidence="2" type="ORF">J2Y69_000083</name>
</gene>
<protein>
    <submittedName>
        <fullName evidence="2">Uncharacterized protein</fullName>
    </submittedName>
</protein>
<dbReference type="EMBL" id="JAVDUM010000001">
    <property type="protein sequence ID" value="MDR6865501.1"/>
    <property type="molecule type" value="Genomic_DNA"/>
</dbReference>
<sequence>MTSALVWGKGAVGSAKVVVTNAADAVKHALTASRDDFLTALGNAEKRLSEVGQNLRPASALAGVGKLPPGTPVTDALTRLLRTTDTPTTARTDLRGSGGGGNSIGFEARLSNGDVFSASLRGEILTVKDISVKSFEYTKRDRGEAAQLRKDFDRGIRGEFLKGLAQKQEDLRRLGFDDVDVARMRDGLPHEGVSSASQASPGRQWYQRFRQPRAHQE</sequence>
<keyword evidence="3" id="KW-1185">Reference proteome</keyword>
<name>A0ABU1S789_9MICO</name>
<dbReference type="Proteomes" id="UP001259347">
    <property type="component" value="Unassembled WGS sequence"/>
</dbReference>
<organism evidence="2 3">
    <name type="scientific">Microbacterium resistens</name>
    <dbReference type="NCBI Taxonomy" id="156977"/>
    <lineage>
        <taxon>Bacteria</taxon>
        <taxon>Bacillati</taxon>
        <taxon>Actinomycetota</taxon>
        <taxon>Actinomycetes</taxon>
        <taxon>Micrococcales</taxon>
        <taxon>Microbacteriaceae</taxon>
        <taxon>Microbacterium</taxon>
    </lineage>
</organism>
<dbReference type="RefSeq" id="WP_310016502.1">
    <property type="nucleotide sequence ID" value="NZ_JAVDUM010000001.1"/>
</dbReference>
<comment type="caution">
    <text evidence="2">The sequence shown here is derived from an EMBL/GenBank/DDBJ whole genome shotgun (WGS) entry which is preliminary data.</text>
</comment>
<evidence type="ECO:0000256" key="1">
    <source>
        <dbReference type="SAM" id="MobiDB-lite"/>
    </source>
</evidence>
<evidence type="ECO:0000313" key="3">
    <source>
        <dbReference type="Proteomes" id="UP001259347"/>
    </source>
</evidence>
<proteinExistence type="predicted"/>
<accession>A0ABU1S789</accession>
<reference evidence="2 3" key="1">
    <citation type="submission" date="2023-07" db="EMBL/GenBank/DDBJ databases">
        <title>Sorghum-associated microbial communities from plants grown in Nebraska, USA.</title>
        <authorList>
            <person name="Schachtman D."/>
        </authorList>
    </citation>
    <scope>NUCLEOTIDE SEQUENCE [LARGE SCALE GENOMIC DNA]</scope>
    <source>
        <strain evidence="2 3">2980</strain>
    </source>
</reference>
<evidence type="ECO:0000313" key="2">
    <source>
        <dbReference type="EMBL" id="MDR6865501.1"/>
    </source>
</evidence>
<feature type="region of interest" description="Disordered" evidence="1">
    <location>
        <begin position="188"/>
        <end position="217"/>
    </location>
</feature>